<dbReference type="Pfam" id="PF14060">
    <property type="entry name" value="DUF4252"/>
    <property type="match status" value="1"/>
</dbReference>
<protein>
    <submittedName>
        <fullName evidence="1">DUF4252 domain-containing protein</fullName>
    </submittedName>
</protein>
<dbReference type="EMBL" id="JBHMEX010000043">
    <property type="protein sequence ID" value="MFB9064925.1"/>
    <property type="molecule type" value="Genomic_DNA"/>
</dbReference>
<dbReference type="RefSeq" id="WP_290261721.1">
    <property type="nucleotide sequence ID" value="NZ_JAUFQQ010000003.1"/>
</dbReference>
<comment type="caution">
    <text evidence="1">The sequence shown here is derived from an EMBL/GenBank/DDBJ whole genome shotgun (WGS) entry which is preliminary data.</text>
</comment>
<sequence>MKSTIHKNRQNNKRSLSKNFIITLVFVLASQIFYAQGAFDKYDGQDDVTSVIVNKKMFDLMSKVKVDPSDKETQQYLSLIKKLDNLKVFTTQSAKVEADMKLTTDKYIRTAGLEELMRVNDSGRNVKIYVKSGASDTQIRELFMFIDSGKNEDTVLLSLTGNFDLNEISVLTDKMKLPGGSDLKKASKGKK</sequence>
<dbReference type="InterPro" id="IPR025348">
    <property type="entry name" value="DUF4252"/>
</dbReference>
<name>A0ABV5FMZ5_9FLAO</name>
<organism evidence="1 2">
    <name type="scientific">Flavobacterium branchiarum</name>
    <dbReference type="NCBI Taxonomy" id="1114870"/>
    <lineage>
        <taxon>Bacteria</taxon>
        <taxon>Pseudomonadati</taxon>
        <taxon>Bacteroidota</taxon>
        <taxon>Flavobacteriia</taxon>
        <taxon>Flavobacteriales</taxon>
        <taxon>Flavobacteriaceae</taxon>
        <taxon>Flavobacterium</taxon>
    </lineage>
</organism>
<evidence type="ECO:0000313" key="1">
    <source>
        <dbReference type="EMBL" id="MFB9064925.1"/>
    </source>
</evidence>
<proteinExistence type="predicted"/>
<reference evidence="1 2" key="1">
    <citation type="submission" date="2024-09" db="EMBL/GenBank/DDBJ databases">
        <authorList>
            <person name="Sun Q."/>
            <person name="Mori K."/>
        </authorList>
    </citation>
    <scope>NUCLEOTIDE SEQUENCE [LARGE SCALE GENOMIC DNA]</scope>
    <source>
        <strain evidence="1 2">CECT 7908</strain>
    </source>
</reference>
<keyword evidence="2" id="KW-1185">Reference proteome</keyword>
<dbReference type="Proteomes" id="UP001589589">
    <property type="component" value="Unassembled WGS sequence"/>
</dbReference>
<accession>A0ABV5FMZ5</accession>
<gene>
    <name evidence="1" type="ORF">ACFFUQ_12935</name>
</gene>
<evidence type="ECO:0000313" key="2">
    <source>
        <dbReference type="Proteomes" id="UP001589589"/>
    </source>
</evidence>